<evidence type="ECO:0000313" key="1">
    <source>
        <dbReference type="EMBL" id="EFW94162.1"/>
    </source>
</evidence>
<name>E7QNP5_HALPU</name>
<dbReference type="Proteomes" id="UP000003751">
    <property type="component" value="Unassembled WGS sequence"/>
</dbReference>
<proteinExistence type="predicted"/>
<evidence type="ECO:0000313" key="2">
    <source>
        <dbReference type="Proteomes" id="UP000003751"/>
    </source>
</evidence>
<accession>E7QNP5</accession>
<organism evidence="1 2">
    <name type="scientific">Haladaptatus paucihalophilus DX253</name>
    <dbReference type="NCBI Taxonomy" id="797209"/>
    <lineage>
        <taxon>Archaea</taxon>
        <taxon>Methanobacteriati</taxon>
        <taxon>Methanobacteriota</taxon>
        <taxon>Stenosarchaea group</taxon>
        <taxon>Halobacteria</taxon>
        <taxon>Halobacteriales</taxon>
        <taxon>Haladaptataceae</taxon>
        <taxon>Haladaptatus</taxon>
    </lineage>
</organism>
<reference evidence="1 2" key="1">
    <citation type="journal article" date="2014" name="ISME J.">
        <title>Trehalose/2-sulfotrehalose biosynthesis and glycine-betaine uptake are widely spread mechanisms for osmoadaptation in the Halobacteriales.</title>
        <authorList>
            <person name="Youssef N.H."/>
            <person name="Savage-Ashlock K.N."/>
            <person name="McCully A.L."/>
            <person name="Luedtke B."/>
            <person name="Shaw E.I."/>
            <person name="Hoff W.D."/>
            <person name="Elshahed M.S."/>
        </authorList>
    </citation>
    <scope>NUCLEOTIDE SEQUENCE [LARGE SCALE GENOMIC DNA]</scope>
    <source>
        <strain evidence="1 2">DX253</strain>
    </source>
</reference>
<comment type="caution">
    <text evidence="1">The sequence shown here is derived from an EMBL/GenBank/DDBJ whole genome shotgun (WGS) entry which is preliminary data.</text>
</comment>
<dbReference type="AlphaFoldDB" id="E7QNP5"/>
<dbReference type="EMBL" id="AEMG01000002">
    <property type="protein sequence ID" value="EFW94162.1"/>
    <property type="molecule type" value="Genomic_DNA"/>
</dbReference>
<gene>
    <name evidence="1" type="ORF">ZOD2009_03425</name>
</gene>
<dbReference type="PATRIC" id="fig|797209.4.peg.672"/>
<protein>
    <submittedName>
        <fullName evidence="1">Uncharacterized protein</fullName>
    </submittedName>
</protein>
<dbReference type="RefSeq" id="WP_007977037.1">
    <property type="nucleotide sequence ID" value="NZ_AEMG01000002.1"/>
</dbReference>
<sequence>MPASTRSTPKKGTVLRFPRVIESDRFRTDDWSLPNRRPTLGVTDVPAATKRFVSGER</sequence>